<proteinExistence type="predicted"/>
<organism evidence="1 2">
    <name type="scientific">Kitasatospora putterlickiae</name>
    <dbReference type="NCBI Taxonomy" id="221725"/>
    <lineage>
        <taxon>Bacteria</taxon>
        <taxon>Bacillati</taxon>
        <taxon>Actinomycetota</taxon>
        <taxon>Actinomycetes</taxon>
        <taxon>Kitasatosporales</taxon>
        <taxon>Streptomycetaceae</taxon>
        <taxon>Kitasatospora</taxon>
    </lineage>
</organism>
<sequence length="55" mass="6294">MDLLQKPSFRWRIDLQVATPTLATKAVEAYVERAATHAERWSDHAPVTVVYDLEP</sequence>
<dbReference type="Gene3D" id="3.60.10.10">
    <property type="entry name" value="Endonuclease/exonuclease/phosphatase"/>
    <property type="match status" value="1"/>
</dbReference>
<dbReference type="Proteomes" id="UP001499863">
    <property type="component" value="Unassembled WGS sequence"/>
</dbReference>
<dbReference type="InterPro" id="IPR036691">
    <property type="entry name" value="Endo/exonu/phosph_ase_sf"/>
</dbReference>
<name>A0ABN1XU73_9ACTN</name>
<accession>A0ABN1XU73</accession>
<gene>
    <name evidence="1" type="ORF">GCM10009639_18950</name>
</gene>
<evidence type="ECO:0000313" key="1">
    <source>
        <dbReference type="EMBL" id="GAA1390344.1"/>
    </source>
</evidence>
<comment type="caution">
    <text evidence="1">The sequence shown here is derived from an EMBL/GenBank/DDBJ whole genome shotgun (WGS) entry which is preliminary data.</text>
</comment>
<evidence type="ECO:0000313" key="2">
    <source>
        <dbReference type="Proteomes" id="UP001499863"/>
    </source>
</evidence>
<reference evidence="1 2" key="1">
    <citation type="journal article" date="2019" name="Int. J. Syst. Evol. Microbiol.">
        <title>The Global Catalogue of Microorganisms (GCM) 10K type strain sequencing project: providing services to taxonomists for standard genome sequencing and annotation.</title>
        <authorList>
            <consortium name="The Broad Institute Genomics Platform"/>
            <consortium name="The Broad Institute Genome Sequencing Center for Infectious Disease"/>
            <person name="Wu L."/>
            <person name="Ma J."/>
        </authorList>
    </citation>
    <scope>NUCLEOTIDE SEQUENCE [LARGE SCALE GENOMIC DNA]</scope>
    <source>
        <strain evidence="1 2">JCM 12393</strain>
    </source>
</reference>
<protein>
    <submittedName>
        <fullName evidence="1">Uncharacterized protein</fullName>
    </submittedName>
</protein>
<dbReference type="EMBL" id="BAAAKJ010000096">
    <property type="protein sequence ID" value="GAA1390344.1"/>
    <property type="molecule type" value="Genomic_DNA"/>
</dbReference>
<keyword evidence="2" id="KW-1185">Reference proteome</keyword>
<dbReference type="SUPFAM" id="SSF56219">
    <property type="entry name" value="DNase I-like"/>
    <property type="match status" value="1"/>
</dbReference>